<evidence type="ECO:0000256" key="5">
    <source>
        <dbReference type="HAMAP-Rule" id="MF_02120"/>
    </source>
</evidence>
<dbReference type="InterPro" id="IPR022643">
    <property type="entry name" value="De-COase2_C"/>
</dbReference>
<accession>A0A239PKU1</accession>
<feature type="modified residue" description="N6-(pyridoxal phosphate)lysine" evidence="5 7">
    <location>
        <position position="60"/>
    </location>
</feature>
<dbReference type="Pfam" id="PF00278">
    <property type="entry name" value="Orn_DAP_Arg_deC"/>
    <property type="match status" value="1"/>
</dbReference>
<evidence type="ECO:0000256" key="8">
    <source>
        <dbReference type="RuleBase" id="RU003738"/>
    </source>
</evidence>
<feature type="binding site" evidence="5">
    <location>
        <position position="314"/>
    </location>
    <ligand>
        <name>substrate</name>
    </ligand>
</feature>
<evidence type="ECO:0000256" key="2">
    <source>
        <dbReference type="ARBA" id="ARBA00022793"/>
    </source>
</evidence>
<sequence length="423" mass="45232">MHHFAYRNGVLHAEDASIEAIAAAVGTPFYCYSAATLRRHVRVFREAFGGLDALVAYSVKANANLAVLKLLANEGAGADVVSGGELRRARAAGVPAARIVFSGVGKTREEMALALDEGIHQFNVESEPELDALNDVAQSKGTKASIAFRVNPDVKAGGHEKISTGKAEDKFGVAWTRARDLYRRAASLPGIAVKGVDLHIGSQIADLAPFEAAFAKVAELVKSLRADGIAIERLDVGGGLGVPYGDAPADPPHPEEYARLIRRIAEPLGVQLICEPGRMIAGNAGVLVARVIYDKEGERRRFLILDAGMNDLIRPALYDAWHDIRPVREPAPDSARTVYDVVGPVCESSDVFARARALPPLRAGDLVAIMTAGAYGAVLSSQYNARPLAPEVLVSGGRFAVTRRRPSFEDMIALETTPDWLNG</sequence>
<dbReference type="CDD" id="cd06828">
    <property type="entry name" value="PLPDE_III_DapDC"/>
    <property type="match status" value="1"/>
</dbReference>
<dbReference type="InterPro" id="IPR022657">
    <property type="entry name" value="De-COase2_CS"/>
</dbReference>
<dbReference type="Pfam" id="PF02784">
    <property type="entry name" value="Orn_Arg_deC_N"/>
    <property type="match status" value="1"/>
</dbReference>
<dbReference type="AlphaFoldDB" id="A0A239PKU1"/>
<keyword evidence="5 8" id="KW-0457">Lysine biosynthesis</keyword>
<dbReference type="GO" id="GO:0008836">
    <property type="term" value="F:diaminopimelate decarboxylase activity"/>
    <property type="evidence" value="ECO:0007669"/>
    <property type="project" value="UniProtKB-UniRule"/>
</dbReference>
<reference evidence="11 12" key="1">
    <citation type="submission" date="2017-07" db="EMBL/GenBank/DDBJ databases">
        <authorList>
            <person name="Sun Z.S."/>
            <person name="Albrecht U."/>
            <person name="Echele G."/>
            <person name="Lee C.C."/>
        </authorList>
    </citation>
    <scope>NUCLEOTIDE SEQUENCE [LARGE SCALE GENOMIC DNA]</scope>
    <source>
        <strain evidence="11 12">CGMCC 1.12710</strain>
    </source>
</reference>
<gene>
    <name evidence="5" type="primary">lysA</name>
    <name evidence="11" type="ORF">SAMN06297382_0933</name>
</gene>
<dbReference type="InterPro" id="IPR002986">
    <property type="entry name" value="DAP_deCOOHase_LysA"/>
</dbReference>
<evidence type="ECO:0000313" key="11">
    <source>
        <dbReference type="EMBL" id="SNT68431.1"/>
    </source>
</evidence>
<comment type="subunit">
    <text evidence="5">Homodimer.</text>
</comment>
<dbReference type="FunFam" id="3.20.20.10:FF:000003">
    <property type="entry name" value="Diaminopimelate decarboxylase"/>
    <property type="match status" value="1"/>
</dbReference>
<feature type="domain" description="Orn/DAP/Arg decarboxylase 2 C-terminal" evidence="9">
    <location>
        <begin position="29"/>
        <end position="373"/>
    </location>
</feature>
<keyword evidence="12" id="KW-1185">Reference proteome</keyword>
<dbReference type="UniPathway" id="UPA00034">
    <property type="reaction ID" value="UER00027"/>
</dbReference>
<dbReference type="SUPFAM" id="SSF50621">
    <property type="entry name" value="Alanine racemase C-terminal domain-like"/>
    <property type="match status" value="1"/>
</dbReference>
<keyword evidence="3 5" id="KW-0663">Pyridoxal phosphate</keyword>
<comment type="cofactor">
    <cofactor evidence="1 5 7 8">
        <name>pyridoxal 5'-phosphate</name>
        <dbReference type="ChEBI" id="CHEBI:597326"/>
    </cofactor>
</comment>
<dbReference type="InterPro" id="IPR029066">
    <property type="entry name" value="PLP-binding_barrel"/>
</dbReference>
<dbReference type="PRINTS" id="PR01179">
    <property type="entry name" value="ODADCRBXLASE"/>
</dbReference>
<dbReference type="Gene3D" id="2.40.37.10">
    <property type="entry name" value="Lyase, Ornithine Decarboxylase, Chain A, domain 1"/>
    <property type="match status" value="1"/>
</dbReference>
<evidence type="ECO:0000256" key="4">
    <source>
        <dbReference type="ARBA" id="ARBA00023239"/>
    </source>
</evidence>
<dbReference type="InterPro" id="IPR022644">
    <property type="entry name" value="De-COase2_N"/>
</dbReference>
<dbReference type="PRINTS" id="PR01181">
    <property type="entry name" value="DAPDCRBXLASE"/>
</dbReference>
<feature type="domain" description="Orn/DAP/Arg decarboxylase 2 N-terminal" evidence="10">
    <location>
        <begin position="35"/>
        <end position="281"/>
    </location>
</feature>
<feature type="binding site" evidence="5">
    <location>
        <position position="278"/>
    </location>
    <ligand>
        <name>substrate</name>
    </ligand>
</feature>
<dbReference type="PANTHER" id="PTHR43727">
    <property type="entry name" value="DIAMINOPIMELATE DECARBOXYLASE"/>
    <property type="match status" value="1"/>
</dbReference>
<dbReference type="EC" id="4.1.1.20" evidence="5 6"/>
<dbReference type="EMBL" id="FZQA01000001">
    <property type="protein sequence ID" value="SNT68431.1"/>
    <property type="molecule type" value="Genomic_DNA"/>
</dbReference>
<name>A0A239PKU1_9PROT</name>
<dbReference type="PROSITE" id="PS00879">
    <property type="entry name" value="ODR_DC_2_2"/>
    <property type="match status" value="1"/>
</dbReference>
<comment type="similarity">
    <text evidence="5">Belongs to the Orn/Lys/Arg decarboxylase class-II family. LysA subfamily.</text>
</comment>
<comment type="pathway">
    <text evidence="5 8">Amino-acid biosynthesis; L-lysine biosynthesis via DAP pathway; L-lysine from DL-2,6-diaminopimelate: step 1/1.</text>
</comment>
<evidence type="ECO:0000259" key="9">
    <source>
        <dbReference type="Pfam" id="PF00278"/>
    </source>
</evidence>
<evidence type="ECO:0000256" key="3">
    <source>
        <dbReference type="ARBA" id="ARBA00022898"/>
    </source>
</evidence>
<feature type="binding site" evidence="5">
    <location>
        <position position="318"/>
    </location>
    <ligand>
        <name>substrate</name>
    </ligand>
</feature>
<evidence type="ECO:0000256" key="7">
    <source>
        <dbReference type="PIRSR" id="PIRSR600183-50"/>
    </source>
</evidence>
<evidence type="ECO:0000313" key="12">
    <source>
        <dbReference type="Proteomes" id="UP000198346"/>
    </source>
</evidence>
<dbReference type="SUPFAM" id="SSF51419">
    <property type="entry name" value="PLP-binding barrel"/>
    <property type="match status" value="1"/>
</dbReference>
<keyword evidence="5" id="KW-0028">Amino-acid biosynthesis</keyword>
<dbReference type="Proteomes" id="UP000198346">
    <property type="component" value="Unassembled WGS sequence"/>
</dbReference>
<evidence type="ECO:0000256" key="1">
    <source>
        <dbReference type="ARBA" id="ARBA00001933"/>
    </source>
</evidence>
<feature type="binding site" evidence="5">
    <location>
        <position position="239"/>
    </location>
    <ligand>
        <name>pyridoxal 5'-phosphate</name>
        <dbReference type="ChEBI" id="CHEBI:597326"/>
    </ligand>
</feature>
<feature type="active site" description="Proton donor" evidence="7">
    <location>
        <position position="346"/>
    </location>
</feature>
<dbReference type="RefSeq" id="WP_089411375.1">
    <property type="nucleotide sequence ID" value="NZ_FZQA01000001.1"/>
</dbReference>
<keyword evidence="2 5" id="KW-0210">Decarboxylase</keyword>
<dbReference type="HAMAP" id="MF_02120">
    <property type="entry name" value="LysA"/>
    <property type="match status" value="1"/>
</dbReference>
<comment type="catalytic activity">
    <reaction evidence="5 8">
        <text>meso-2,6-diaminopimelate + H(+) = L-lysine + CO2</text>
        <dbReference type="Rhea" id="RHEA:15101"/>
        <dbReference type="ChEBI" id="CHEBI:15378"/>
        <dbReference type="ChEBI" id="CHEBI:16526"/>
        <dbReference type="ChEBI" id="CHEBI:32551"/>
        <dbReference type="ChEBI" id="CHEBI:57791"/>
        <dbReference type="EC" id="4.1.1.20"/>
    </reaction>
</comment>
<dbReference type="NCBIfam" id="TIGR01048">
    <property type="entry name" value="lysA"/>
    <property type="match status" value="1"/>
</dbReference>
<dbReference type="PANTHER" id="PTHR43727:SF2">
    <property type="entry name" value="GROUP IV DECARBOXYLASE"/>
    <property type="match status" value="1"/>
</dbReference>
<organism evidence="11 12">
    <name type="scientific">Amphiplicatus metriothermophilus</name>
    <dbReference type="NCBI Taxonomy" id="1519374"/>
    <lineage>
        <taxon>Bacteria</taxon>
        <taxon>Pseudomonadati</taxon>
        <taxon>Pseudomonadota</taxon>
        <taxon>Alphaproteobacteria</taxon>
        <taxon>Parvularculales</taxon>
        <taxon>Parvularculaceae</taxon>
        <taxon>Amphiplicatus</taxon>
    </lineage>
</organism>
<proteinExistence type="inferred from homology"/>
<evidence type="ECO:0000259" key="10">
    <source>
        <dbReference type="Pfam" id="PF02784"/>
    </source>
</evidence>
<feature type="binding site" evidence="5">
    <location>
        <position position="347"/>
    </location>
    <ligand>
        <name>substrate</name>
    </ligand>
</feature>
<dbReference type="OrthoDB" id="9802241at2"/>
<keyword evidence="4 5" id="KW-0456">Lyase</keyword>
<feature type="binding site" evidence="5">
    <location>
        <begin position="275"/>
        <end position="278"/>
    </location>
    <ligand>
        <name>pyridoxal 5'-phosphate</name>
        <dbReference type="ChEBI" id="CHEBI:597326"/>
    </ligand>
</feature>
<dbReference type="GO" id="GO:0030170">
    <property type="term" value="F:pyridoxal phosphate binding"/>
    <property type="evidence" value="ECO:0007669"/>
    <property type="project" value="UniProtKB-UniRule"/>
</dbReference>
<dbReference type="Gene3D" id="3.20.20.10">
    <property type="entry name" value="Alanine racemase"/>
    <property type="match status" value="1"/>
</dbReference>
<comment type="function">
    <text evidence="5">Specifically catalyzes the decarboxylation of meso-diaminopimelate (meso-DAP) to L-lysine.</text>
</comment>
<feature type="binding site" evidence="5">
    <location>
        <position position="375"/>
    </location>
    <ligand>
        <name>substrate</name>
    </ligand>
</feature>
<feature type="binding site" evidence="5">
    <location>
        <position position="375"/>
    </location>
    <ligand>
        <name>pyridoxal 5'-phosphate</name>
        <dbReference type="ChEBI" id="CHEBI:597326"/>
    </ligand>
</feature>
<dbReference type="InterPro" id="IPR000183">
    <property type="entry name" value="Orn/DAP/Arg_de-COase"/>
</dbReference>
<dbReference type="GO" id="GO:0009089">
    <property type="term" value="P:lysine biosynthetic process via diaminopimelate"/>
    <property type="evidence" value="ECO:0007669"/>
    <property type="project" value="UniProtKB-UniRule"/>
</dbReference>
<protein>
    <recommendedName>
        <fullName evidence="5 6">Diaminopimelate decarboxylase</fullName>
        <shortName evidence="5">DAP decarboxylase</shortName>
        <shortName evidence="5">DAPDC</shortName>
        <ecNumber evidence="5 6">4.1.1.20</ecNumber>
    </recommendedName>
</protein>
<dbReference type="InterPro" id="IPR009006">
    <property type="entry name" value="Ala_racemase/Decarboxylase_C"/>
</dbReference>
<evidence type="ECO:0000256" key="6">
    <source>
        <dbReference type="NCBIfam" id="TIGR01048"/>
    </source>
</evidence>